<accession>A0A563E7Q0</accession>
<dbReference type="AlphaFoldDB" id="A0A563E7Q0"/>
<comment type="caution">
    <text evidence="2">The sequence shown here is derived from an EMBL/GenBank/DDBJ whole genome shotgun (WGS) entry which is preliminary data.</text>
</comment>
<dbReference type="InterPro" id="IPR017517">
    <property type="entry name" value="Maleyloyr_isom"/>
</dbReference>
<dbReference type="Pfam" id="PF11716">
    <property type="entry name" value="MDMPI_N"/>
    <property type="match status" value="1"/>
</dbReference>
<keyword evidence="3" id="KW-1185">Reference proteome</keyword>
<dbReference type="NCBIfam" id="TIGR03083">
    <property type="entry name" value="maleylpyruvate isomerase family mycothiol-dependent enzyme"/>
    <property type="match status" value="1"/>
</dbReference>
<dbReference type="InterPro" id="IPR034660">
    <property type="entry name" value="DinB/YfiT-like"/>
</dbReference>
<sequence length="256" mass="27173">MAGIADWIHALHTSQDRFGELVSALDGDTVGGPSFDPGWSIADVASHLGSQAEIFELALEAGLSGGEVPGNDQIRPIWDRWNAKAPAVQVSDSVQVGERFVVRMEQTGAAERESFSVELFGSHADLARLAAMRLGEQALHTWDVAVALDPSATVLSGAVELLVDTLPALAARAGRPAPEPRTVTVLTTEPVRRLTLTTGPDVTLEPADDEGAEPDLTLPAEALLRLVYGRLDPEHTPRDVAGAPLLAELRPVFPGF</sequence>
<reference evidence="2 3" key="2">
    <citation type="submission" date="2019-08" db="EMBL/GenBank/DDBJ databases">
        <title>Jejuicoccus antrihumi gen. nov., sp. nov., a new member of the family Dermacoccaceae isolated from a cave.</title>
        <authorList>
            <person name="Schumann P."/>
            <person name="Kim I.S."/>
        </authorList>
    </citation>
    <scope>NUCLEOTIDE SEQUENCE [LARGE SCALE GENOMIC DNA]</scope>
    <source>
        <strain evidence="2 3">C5-26</strain>
    </source>
</reference>
<dbReference type="GO" id="GO:0016853">
    <property type="term" value="F:isomerase activity"/>
    <property type="evidence" value="ECO:0007669"/>
    <property type="project" value="UniProtKB-KW"/>
</dbReference>
<reference evidence="2 3" key="1">
    <citation type="submission" date="2019-05" db="EMBL/GenBank/DDBJ databases">
        <authorList>
            <person name="Lee S.D."/>
        </authorList>
    </citation>
    <scope>NUCLEOTIDE SEQUENCE [LARGE SCALE GENOMIC DNA]</scope>
    <source>
        <strain evidence="2 3">C5-26</strain>
    </source>
</reference>
<dbReference type="GO" id="GO:0046872">
    <property type="term" value="F:metal ion binding"/>
    <property type="evidence" value="ECO:0007669"/>
    <property type="project" value="InterPro"/>
</dbReference>
<gene>
    <name evidence="2" type="ORF">FGL98_01825</name>
</gene>
<dbReference type="Gene3D" id="1.20.120.450">
    <property type="entry name" value="dinb family like domain"/>
    <property type="match status" value="1"/>
</dbReference>
<evidence type="ECO:0000313" key="3">
    <source>
        <dbReference type="Proteomes" id="UP000320244"/>
    </source>
</evidence>
<dbReference type="OrthoDB" id="3213691at2"/>
<evidence type="ECO:0000259" key="1">
    <source>
        <dbReference type="Pfam" id="PF11716"/>
    </source>
</evidence>
<keyword evidence="2" id="KW-0413">Isomerase</keyword>
<feature type="domain" description="Mycothiol-dependent maleylpyruvate isomerase metal-binding" evidence="1">
    <location>
        <begin position="12"/>
        <end position="145"/>
    </location>
</feature>
<dbReference type="SUPFAM" id="SSF109854">
    <property type="entry name" value="DinB/YfiT-like putative metalloenzymes"/>
    <property type="match status" value="1"/>
</dbReference>
<protein>
    <submittedName>
        <fullName evidence="2">Maleylpyruvate isomerase family mycothiol-dependent enzyme</fullName>
    </submittedName>
</protein>
<evidence type="ECO:0000313" key="2">
    <source>
        <dbReference type="EMBL" id="TWP38556.1"/>
    </source>
</evidence>
<dbReference type="RefSeq" id="WP_146314959.1">
    <property type="nucleotide sequence ID" value="NZ_VCQV01000002.1"/>
</dbReference>
<organism evidence="2 3">
    <name type="scientific">Leekyejoonella antrihumi</name>
    <dbReference type="NCBI Taxonomy" id="1660198"/>
    <lineage>
        <taxon>Bacteria</taxon>
        <taxon>Bacillati</taxon>
        <taxon>Actinomycetota</taxon>
        <taxon>Actinomycetes</taxon>
        <taxon>Micrococcales</taxon>
        <taxon>Dermacoccaceae</taxon>
        <taxon>Leekyejoonella</taxon>
    </lineage>
</organism>
<dbReference type="Proteomes" id="UP000320244">
    <property type="component" value="Unassembled WGS sequence"/>
</dbReference>
<proteinExistence type="predicted"/>
<dbReference type="EMBL" id="VCQV01000002">
    <property type="protein sequence ID" value="TWP38556.1"/>
    <property type="molecule type" value="Genomic_DNA"/>
</dbReference>
<dbReference type="InterPro" id="IPR024344">
    <property type="entry name" value="MDMPI_metal-binding"/>
</dbReference>
<name>A0A563E7Q0_9MICO</name>
<keyword evidence="2" id="KW-0670">Pyruvate</keyword>